<keyword evidence="1" id="KW-0812">Transmembrane</keyword>
<sequence length="86" mass="9903">MPKSFKTEEAIIAAALLETPVRLQNYPHTNSITKELLLQLFTYKIRKPDQIMMMMMMMTVIEMLSPLDTVVAFILVRDGSPRMART</sequence>
<protein>
    <submittedName>
        <fullName evidence="2">Uncharacterized protein</fullName>
    </submittedName>
</protein>
<evidence type="ECO:0000313" key="3">
    <source>
        <dbReference type="Proteomes" id="UP000299102"/>
    </source>
</evidence>
<accession>A0A4C1Z1U6</accession>
<dbReference type="EMBL" id="BGZK01001558">
    <property type="protein sequence ID" value="GBP82318.1"/>
    <property type="molecule type" value="Genomic_DNA"/>
</dbReference>
<dbReference type="Proteomes" id="UP000299102">
    <property type="component" value="Unassembled WGS sequence"/>
</dbReference>
<evidence type="ECO:0000313" key="2">
    <source>
        <dbReference type="EMBL" id="GBP82318.1"/>
    </source>
</evidence>
<keyword evidence="3" id="KW-1185">Reference proteome</keyword>
<feature type="transmembrane region" description="Helical" evidence="1">
    <location>
        <begin position="51"/>
        <end position="76"/>
    </location>
</feature>
<organism evidence="2 3">
    <name type="scientific">Eumeta variegata</name>
    <name type="common">Bagworm moth</name>
    <name type="synonym">Eumeta japonica</name>
    <dbReference type="NCBI Taxonomy" id="151549"/>
    <lineage>
        <taxon>Eukaryota</taxon>
        <taxon>Metazoa</taxon>
        <taxon>Ecdysozoa</taxon>
        <taxon>Arthropoda</taxon>
        <taxon>Hexapoda</taxon>
        <taxon>Insecta</taxon>
        <taxon>Pterygota</taxon>
        <taxon>Neoptera</taxon>
        <taxon>Endopterygota</taxon>
        <taxon>Lepidoptera</taxon>
        <taxon>Glossata</taxon>
        <taxon>Ditrysia</taxon>
        <taxon>Tineoidea</taxon>
        <taxon>Psychidae</taxon>
        <taxon>Oiketicinae</taxon>
        <taxon>Eumeta</taxon>
    </lineage>
</organism>
<proteinExistence type="predicted"/>
<comment type="caution">
    <text evidence="2">The sequence shown here is derived from an EMBL/GenBank/DDBJ whole genome shotgun (WGS) entry which is preliminary data.</text>
</comment>
<keyword evidence="1" id="KW-0472">Membrane</keyword>
<gene>
    <name evidence="2" type="ORF">EVAR_53776_1</name>
</gene>
<keyword evidence="1" id="KW-1133">Transmembrane helix</keyword>
<evidence type="ECO:0000256" key="1">
    <source>
        <dbReference type="SAM" id="Phobius"/>
    </source>
</evidence>
<dbReference type="AlphaFoldDB" id="A0A4C1Z1U6"/>
<name>A0A4C1Z1U6_EUMVA</name>
<reference evidence="2 3" key="1">
    <citation type="journal article" date="2019" name="Commun. Biol.">
        <title>The bagworm genome reveals a unique fibroin gene that provides high tensile strength.</title>
        <authorList>
            <person name="Kono N."/>
            <person name="Nakamura H."/>
            <person name="Ohtoshi R."/>
            <person name="Tomita M."/>
            <person name="Numata K."/>
            <person name="Arakawa K."/>
        </authorList>
    </citation>
    <scope>NUCLEOTIDE SEQUENCE [LARGE SCALE GENOMIC DNA]</scope>
</reference>